<dbReference type="AlphaFoldDB" id="A0A7W7Q212"/>
<keyword evidence="1" id="KW-0472">Membrane</keyword>
<dbReference type="GO" id="GO:0006508">
    <property type="term" value="P:proteolysis"/>
    <property type="evidence" value="ECO:0007669"/>
    <property type="project" value="InterPro"/>
</dbReference>
<dbReference type="Proteomes" id="UP000520767">
    <property type="component" value="Unassembled WGS sequence"/>
</dbReference>
<accession>A0A7W7Q212</accession>
<dbReference type="Gene3D" id="3.30.1380.10">
    <property type="match status" value="1"/>
</dbReference>
<dbReference type="PANTHER" id="PTHR34385:SF1">
    <property type="entry name" value="PEPTIDOGLYCAN L-ALANYL-D-GLUTAMATE ENDOPEPTIDASE CWLK"/>
    <property type="match status" value="1"/>
</dbReference>
<keyword evidence="1" id="KW-1133">Transmembrane helix</keyword>
<feature type="transmembrane region" description="Helical" evidence="1">
    <location>
        <begin position="12"/>
        <end position="36"/>
    </location>
</feature>
<evidence type="ECO:0000259" key="2">
    <source>
        <dbReference type="Pfam" id="PF02557"/>
    </source>
</evidence>
<dbReference type="InterPro" id="IPR003709">
    <property type="entry name" value="VanY-like_core_dom"/>
</dbReference>
<name>A0A7W7Q212_9PSEU</name>
<reference evidence="3 4" key="1">
    <citation type="submission" date="2020-08" db="EMBL/GenBank/DDBJ databases">
        <title>Genomic Encyclopedia of Type Strains, Phase III (KMG-III): the genomes of soil and plant-associated and newly described type strains.</title>
        <authorList>
            <person name="Whitman W."/>
        </authorList>
    </citation>
    <scope>NUCLEOTIDE SEQUENCE [LARGE SCALE GENOMIC DNA]</scope>
    <source>
        <strain evidence="3 4">CECT 8960</strain>
    </source>
</reference>
<protein>
    <recommendedName>
        <fullName evidence="2">D-alanyl-D-alanine carboxypeptidase-like core domain-containing protein</fullName>
    </recommendedName>
</protein>
<dbReference type="PANTHER" id="PTHR34385">
    <property type="entry name" value="D-ALANYL-D-ALANINE CARBOXYPEPTIDASE"/>
    <property type="match status" value="1"/>
</dbReference>
<comment type="caution">
    <text evidence="3">The sequence shown here is derived from an EMBL/GenBank/DDBJ whole genome shotgun (WGS) entry which is preliminary data.</text>
</comment>
<dbReference type="InterPro" id="IPR052179">
    <property type="entry name" value="DD-CPase-like"/>
</dbReference>
<keyword evidence="4" id="KW-1185">Reference proteome</keyword>
<dbReference type="EMBL" id="JACHJQ010000002">
    <property type="protein sequence ID" value="MBB4905423.1"/>
    <property type="molecule type" value="Genomic_DNA"/>
</dbReference>
<dbReference type="InterPro" id="IPR009045">
    <property type="entry name" value="Zn_M74/Hedgehog-like"/>
</dbReference>
<gene>
    <name evidence="3" type="ORF">FHR82_001640</name>
</gene>
<sequence length="193" mass="20798">MQNTTSHGPPRWRIIALVLVALASVAAAIVAVPLAVDVVAGAAKPVLEDVPGPDTGPECPVDARYVDEEPDGLRADVRSAWGELRAAAEDDGVPVCVNDGKRSNAQQQAEFDEAVEKFGTPELAADYVLPPEESNHVKGFAVDVQPYAAAEWVEANGQAYGWCRRYDNEYWHFEYDPAYTEDGCPGLLPDATS</sequence>
<organism evidence="3 4">
    <name type="scientific">Actinophytocola algeriensis</name>
    <dbReference type="NCBI Taxonomy" id="1768010"/>
    <lineage>
        <taxon>Bacteria</taxon>
        <taxon>Bacillati</taxon>
        <taxon>Actinomycetota</taxon>
        <taxon>Actinomycetes</taxon>
        <taxon>Pseudonocardiales</taxon>
        <taxon>Pseudonocardiaceae</taxon>
    </lineage>
</organism>
<dbReference type="SUPFAM" id="SSF55166">
    <property type="entry name" value="Hedgehog/DD-peptidase"/>
    <property type="match status" value="1"/>
</dbReference>
<evidence type="ECO:0000313" key="3">
    <source>
        <dbReference type="EMBL" id="MBB4905423.1"/>
    </source>
</evidence>
<keyword evidence="1" id="KW-0812">Transmembrane</keyword>
<dbReference type="GO" id="GO:0008233">
    <property type="term" value="F:peptidase activity"/>
    <property type="evidence" value="ECO:0007669"/>
    <property type="project" value="InterPro"/>
</dbReference>
<dbReference type="RefSeq" id="WP_184809659.1">
    <property type="nucleotide sequence ID" value="NZ_JACHJQ010000002.1"/>
</dbReference>
<evidence type="ECO:0000313" key="4">
    <source>
        <dbReference type="Proteomes" id="UP000520767"/>
    </source>
</evidence>
<evidence type="ECO:0000256" key="1">
    <source>
        <dbReference type="SAM" id="Phobius"/>
    </source>
</evidence>
<proteinExistence type="predicted"/>
<dbReference type="Pfam" id="PF02557">
    <property type="entry name" value="VanY"/>
    <property type="match status" value="1"/>
</dbReference>
<feature type="domain" description="D-alanyl-D-alanine carboxypeptidase-like core" evidence="2">
    <location>
        <begin position="73"/>
        <end position="175"/>
    </location>
</feature>